<dbReference type="Proteomes" id="UP000295122">
    <property type="component" value="Unassembled WGS sequence"/>
</dbReference>
<protein>
    <submittedName>
        <fullName evidence="2">EcsC family protein</fullName>
    </submittedName>
</protein>
<name>A0A4R7C914_9HYPH</name>
<dbReference type="PANTHER" id="PTHR41260:SF1">
    <property type="entry name" value="PROTEIN ECSC"/>
    <property type="match status" value="1"/>
</dbReference>
<proteinExistence type="predicted"/>
<dbReference type="RefSeq" id="WP_133769746.1">
    <property type="nucleotide sequence ID" value="NZ_SNZR01000011.1"/>
</dbReference>
<reference evidence="2 3" key="1">
    <citation type="submission" date="2019-03" db="EMBL/GenBank/DDBJ databases">
        <title>Genomic Encyclopedia of Type Strains, Phase IV (KMG-IV): sequencing the most valuable type-strain genomes for metagenomic binning, comparative biology and taxonomic classification.</title>
        <authorList>
            <person name="Goeker M."/>
        </authorList>
    </citation>
    <scope>NUCLEOTIDE SEQUENCE [LARGE SCALE GENOMIC DNA]</scope>
    <source>
        <strain evidence="2 3">DSM 25903</strain>
    </source>
</reference>
<evidence type="ECO:0000313" key="2">
    <source>
        <dbReference type="EMBL" id="TDR94891.1"/>
    </source>
</evidence>
<evidence type="ECO:0000256" key="1">
    <source>
        <dbReference type="SAM" id="MobiDB-lite"/>
    </source>
</evidence>
<organism evidence="2 3">
    <name type="scientific">Enterovirga rhinocerotis</name>
    <dbReference type="NCBI Taxonomy" id="1339210"/>
    <lineage>
        <taxon>Bacteria</taxon>
        <taxon>Pseudomonadati</taxon>
        <taxon>Pseudomonadota</taxon>
        <taxon>Alphaproteobacteria</taxon>
        <taxon>Hyphomicrobiales</taxon>
        <taxon>Methylobacteriaceae</taxon>
        <taxon>Enterovirga</taxon>
    </lineage>
</organism>
<dbReference type="OrthoDB" id="1238772at2"/>
<dbReference type="Pfam" id="PF12787">
    <property type="entry name" value="EcsC"/>
    <property type="match status" value="1"/>
</dbReference>
<dbReference type="AlphaFoldDB" id="A0A4R7C914"/>
<dbReference type="PANTHER" id="PTHR41260">
    <property type="entry name" value="PROTEIN ECSC"/>
    <property type="match status" value="1"/>
</dbReference>
<dbReference type="EMBL" id="SNZR01000011">
    <property type="protein sequence ID" value="TDR94891.1"/>
    <property type="molecule type" value="Genomic_DNA"/>
</dbReference>
<feature type="region of interest" description="Disordered" evidence="1">
    <location>
        <begin position="1"/>
        <end position="23"/>
    </location>
</feature>
<accession>A0A4R7C914</accession>
<comment type="caution">
    <text evidence="2">The sequence shown here is derived from an EMBL/GenBank/DDBJ whole genome shotgun (WGS) entry which is preliminary data.</text>
</comment>
<dbReference type="InterPro" id="IPR024787">
    <property type="entry name" value="EcsC"/>
</dbReference>
<gene>
    <name evidence="2" type="ORF">EV668_2182</name>
</gene>
<sequence length="288" mass="30188">MTTQLAVRDVPSHESLPAEAAGLPPEDAAALRLAVRALERSTLTGRLSAMAGKPLEMIGYALPEQARAIVGDAVERALRTALALALKSLPEMSNASDRPQRRSGRRDTTLAAASGAIGGALGLVSLPVELPVSTTLVLRSIAEIAREEGEDLADPETAFACLQVFALGSRTESDDLASSGYFAVRTALARSVTEASRLAGGRTIADSAPSVVRFLAQIASRFGIVVSQKVAATAVPIIGAVGGAAVNAAFMQHFRTVARAHFTVRRLERTYGKAAVRAAYEEIRTNLT</sequence>
<keyword evidence="3" id="KW-1185">Reference proteome</keyword>
<evidence type="ECO:0000313" key="3">
    <source>
        <dbReference type="Proteomes" id="UP000295122"/>
    </source>
</evidence>